<comment type="caution">
    <text evidence="7">The sequence shown here is derived from an EMBL/GenBank/DDBJ whole genome shotgun (WGS) entry which is preliminary data.</text>
</comment>
<keyword evidence="5" id="KW-1133">Transmembrane helix</keyword>
<dbReference type="Gene3D" id="3.30.450.20">
    <property type="entry name" value="PAS domain"/>
    <property type="match status" value="1"/>
</dbReference>
<dbReference type="InterPro" id="IPR036397">
    <property type="entry name" value="RNaseH_sf"/>
</dbReference>
<dbReference type="SUPFAM" id="SSF55785">
    <property type="entry name" value="PYP-like sensor domain (PAS domain)"/>
    <property type="match status" value="1"/>
</dbReference>
<proteinExistence type="predicted"/>
<dbReference type="AlphaFoldDB" id="A0A3N2QS58"/>
<dbReference type="InterPro" id="IPR012337">
    <property type="entry name" value="RNaseH-like_sf"/>
</dbReference>
<dbReference type="InterPro" id="IPR035965">
    <property type="entry name" value="PAS-like_dom_sf"/>
</dbReference>
<keyword evidence="7" id="KW-0378">Hydrolase</keyword>
<evidence type="ECO:0000313" key="8">
    <source>
        <dbReference type="Proteomes" id="UP000268016"/>
    </source>
</evidence>
<dbReference type="GO" id="GO:0008408">
    <property type="term" value="F:3'-5' exonuclease activity"/>
    <property type="evidence" value="ECO:0007669"/>
    <property type="project" value="TreeGrafter"/>
</dbReference>
<evidence type="ECO:0000313" key="7">
    <source>
        <dbReference type="EMBL" id="ROT98051.1"/>
    </source>
</evidence>
<dbReference type="PANTHER" id="PTHR30231">
    <property type="entry name" value="DNA POLYMERASE III SUBUNIT EPSILON"/>
    <property type="match status" value="1"/>
</dbReference>
<dbReference type="SUPFAM" id="SSF53098">
    <property type="entry name" value="Ribonuclease H-like"/>
    <property type="match status" value="1"/>
</dbReference>
<evidence type="ECO:0000256" key="2">
    <source>
        <dbReference type="ARBA" id="ARBA00025483"/>
    </source>
</evidence>
<dbReference type="CDD" id="cd06127">
    <property type="entry name" value="DEDDh"/>
    <property type="match status" value="1"/>
</dbReference>
<keyword evidence="7" id="KW-0540">Nuclease</keyword>
<dbReference type="EMBL" id="RDRB01000010">
    <property type="protein sequence ID" value="ROT98051.1"/>
    <property type="molecule type" value="Genomic_DNA"/>
</dbReference>
<name>A0A3N2QS58_9RHOB</name>
<gene>
    <name evidence="7" type="ORF">EAT49_17420</name>
</gene>
<keyword evidence="5" id="KW-0472">Membrane</keyword>
<dbReference type="Gene3D" id="3.30.420.10">
    <property type="entry name" value="Ribonuclease H-like superfamily/Ribonuclease H"/>
    <property type="match status" value="1"/>
</dbReference>
<keyword evidence="5" id="KW-0812">Transmembrane</keyword>
<comment type="function">
    <text evidence="2">DNA polymerase III is a complex, multichain enzyme responsible for most of the replicative synthesis in bacteria. The epsilon subunit contain the editing function and is a proofreading 3'-5' exonuclease.</text>
</comment>
<sequence length="679" mass="71776">MGERLGLRIRFALFFAALAIGGVAIFAGGLLLGQARASGPVDGYVIAGLVGGFGLMGLAAWIGLLFDANVARPILGLAADLHTRAQTDVPVGIEAHDARYLGALAPAAQAIHEALEEARTSQERAVAEKTARMARDTALFEALLRDLSEGVVVVSPDLRIRLYNRVATDLLGPLGLDRPLSAFLRLDPVSESIARCAAHSARGQPRTETFLAATHDGERLLVGSVCPVVMAEARVGHVLTFHDATEELRTHGALEHLLAETVESARRPTAAIGAMLDVLAEGDDLPAADRDRMNAAMRDELKRLFAVLNGPAAADVATARPWPIAEVAVSDIFDALEARLMVPFEVTPSDAVLSCDGYAITELLSRVVQETGGREGVRSLRLSAEPAGREISLVLSWAGAPISQGALEQWVKAPLSPAYGGYSGRDALSAHRTEIWTETGAEGARIVLPLAAAHRPEPPAAPAIHRDFYAFDLPAFSGPLGERALSEAAFVVFDTETTGLDPARDEIVQIAGVRLLGGRLLRGETFDTLVDPGRPIPPSSTKIHGIDDARVRGAPGVAEAGRAFARFAEGSVLVAHHASFDMALLEAKADLIGWRPETPALCTGLLSAALYPHASDHTLDALAARFGVAIDEKLRHTALGDALATAEVFLRMVPVLEAAGVTTLAHLADVQRQGLRQPA</sequence>
<accession>A0A3N2QS58</accession>
<dbReference type="EC" id="2.7.7.7" evidence="1"/>
<dbReference type="InterPro" id="IPR006054">
    <property type="entry name" value="DnaQ"/>
</dbReference>
<dbReference type="FunFam" id="3.30.420.10:FF:000045">
    <property type="entry name" value="3'-5' exonuclease DinG"/>
    <property type="match status" value="1"/>
</dbReference>
<evidence type="ECO:0000256" key="3">
    <source>
        <dbReference type="ARBA" id="ARBA00026073"/>
    </source>
</evidence>
<comment type="subunit">
    <text evidence="3">DNA polymerase III contains a core (composed of alpha, epsilon and theta chains) that associates with a tau subunit. This core dimerizes to form the POLIII' complex. PolIII' associates with the gamma complex (composed of gamma, delta, delta', psi and chi chains) and with the beta chain to form the complete DNA polymerase III complex.</text>
</comment>
<dbReference type="GO" id="GO:0045004">
    <property type="term" value="P:DNA replication proofreading"/>
    <property type="evidence" value="ECO:0007669"/>
    <property type="project" value="TreeGrafter"/>
</dbReference>
<evidence type="ECO:0000256" key="1">
    <source>
        <dbReference type="ARBA" id="ARBA00012417"/>
    </source>
</evidence>
<protein>
    <recommendedName>
        <fullName evidence="1">DNA-directed DNA polymerase</fullName>
        <ecNumber evidence="1">2.7.7.7</ecNumber>
    </recommendedName>
</protein>
<dbReference type="GO" id="GO:0005829">
    <property type="term" value="C:cytosol"/>
    <property type="evidence" value="ECO:0007669"/>
    <property type="project" value="TreeGrafter"/>
</dbReference>
<dbReference type="RefSeq" id="WP_123643590.1">
    <property type="nucleotide sequence ID" value="NZ_ML119090.1"/>
</dbReference>
<dbReference type="Pfam" id="PF00929">
    <property type="entry name" value="RNase_T"/>
    <property type="match status" value="1"/>
</dbReference>
<dbReference type="SMART" id="SM00479">
    <property type="entry name" value="EXOIII"/>
    <property type="match status" value="1"/>
</dbReference>
<evidence type="ECO:0000256" key="4">
    <source>
        <dbReference type="ARBA" id="ARBA00049244"/>
    </source>
</evidence>
<keyword evidence="7" id="KW-0269">Exonuclease</keyword>
<organism evidence="7 8">
    <name type="scientific">Histidinibacterium lentulum</name>
    <dbReference type="NCBI Taxonomy" id="2480588"/>
    <lineage>
        <taxon>Bacteria</taxon>
        <taxon>Pseudomonadati</taxon>
        <taxon>Pseudomonadota</taxon>
        <taxon>Alphaproteobacteria</taxon>
        <taxon>Rhodobacterales</taxon>
        <taxon>Paracoccaceae</taxon>
        <taxon>Histidinibacterium</taxon>
    </lineage>
</organism>
<reference evidence="7 8" key="1">
    <citation type="submission" date="2018-10" db="EMBL/GenBank/DDBJ databases">
        <title>Histidinibacterium lentulum gen. nov., sp. nov., a marine bacterium from the culture broth of Picochlorum sp. 122.</title>
        <authorList>
            <person name="Wang G."/>
        </authorList>
    </citation>
    <scope>NUCLEOTIDE SEQUENCE [LARGE SCALE GENOMIC DNA]</scope>
    <source>
        <strain evidence="7 8">B17</strain>
    </source>
</reference>
<feature type="transmembrane region" description="Helical" evidence="5">
    <location>
        <begin position="44"/>
        <end position="66"/>
    </location>
</feature>
<dbReference type="OrthoDB" id="9804290at2"/>
<dbReference type="Proteomes" id="UP000268016">
    <property type="component" value="Unassembled WGS sequence"/>
</dbReference>
<evidence type="ECO:0000256" key="5">
    <source>
        <dbReference type="SAM" id="Phobius"/>
    </source>
</evidence>
<dbReference type="PANTHER" id="PTHR30231:SF41">
    <property type="entry name" value="DNA POLYMERASE III SUBUNIT EPSILON"/>
    <property type="match status" value="1"/>
</dbReference>
<evidence type="ECO:0000259" key="6">
    <source>
        <dbReference type="SMART" id="SM00479"/>
    </source>
</evidence>
<dbReference type="NCBIfam" id="TIGR00573">
    <property type="entry name" value="dnaq"/>
    <property type="match status" value="1"/>
</dbReference>
<comment type="catalytic activity">
    <reaction evidence="4">
        <text>DNA(n) + a 2'-deoxyribonucleoside 5'-triphosphate = DNA(n+1) + diphosphate</text>
        <dbReference type="Rhea" id="RHEA:22508"/>
        <dbReference type="Rhea" id="RHEA-COMP:17339"/>
        <dbReference type="Rhea" id="RHEA-COMP:17340"/>
        <dbReference type="ChEBI" id="CHEBI:33019"/>
        <dbReference type="ChEBI" id="CHEBI:61560"/>
        <dbReference type="ChEBI" id="CHEBI:173112"/>
        <dbReference type="EC" id="2.7.7.7"/>
    </reaction>
</comment>
<feature type="domain" description="Exonuclease" evidence="6">
    <location>
        <begin position="489"/>
        <end position="658"/>
    </location>
</feature>
<dbReference type="InterPro" id="IPR013520">
    <property type="entry name" value="Ribonucl_H"/>
</dbReference>
<dbReference type="GO" id="GO:0003887">
    <property type="term" value="F:DNA-directed DNA polymerase activity"/>
    <property type="evidence" value="ECO:0007669"/>
    <property type="project" value="UniProtKB-EC"/>
</dbReference>
<feature type="transmembrane region" description="Helical" evidence="5">
    <location>
        <begin position="12"/>
        <end position="32"/>
    </location>
</feature>
<dbReference type="GO" id="GO:0003677">
    <property type="term" value="F:DNA binding"/>
    <property type="evidence" value="ECO:0007669"/>
    <property type="project" value="InterPro"/>
</dbReference>
<keyword evidence="8" id="KW-1185">Reference proteome</keyword>